<evidence type="ECO:0000313" key="9">
    <source>
        <dbReference type="EMBL" id="BDG06391.1"/>
    </source>
</evidence>
<dbReference type="CDD" id="cd02027">
    <property type="entry name" value="APSK"/>
    <property type="match status" value="1"/>
</dbReference>
<keyword evidence="5 6" id="KW-0067">ATP-binding</keyword>
<dbReference type="PANTHER" id="PTHR42700">
    <property type="entry name" value="SULFATE ADENYLYLTRANSFERASE"/>
    <property type="match status" value="1"/>
</dbReference>
<comment type="pathway">
    <text evidence="6">Sulfur metabolism; hydrogen sulfide biosynthesis; sulfite from sulfate: step 2/3.</text>
</comment>
<keyword evidence="3 6" id="KW-0808">Transferase</keyword>
<protein>
    <recommendedName>
        <fullName evidence="2 6">Adenylyl-sulfate kinase</fullName>
        <ecNumber evidence="2 6">2.7.1.25</ecNumber>
    </recommendedName>
</protein>
<sequence length="234" mass="25393">METQQGAGFVIWLTGMNRAGKSTLAEHLAERLAAAGRPVELLDEDGDAALLLEGLGSSKDDRGRAVARLGFVAKAAMRSGGVAVCAALSPYRDAREQLRKEARRFVEVFVDCSMEKLQQRDPQGIYKRALAGEIKEIPGVDVPYEPPTRPEVTVHTDQLSVDEAATRVFQALVDGKYVGPTEFGKLTGGLRPRRGKAGKAARNGARRKLDAKAAARKAPRKVAARRPKPTKPRR</sequence>
<dbReference type="RefSeq" id="WP_248356067.1">
    <property type="nucleotide sequence ID" value="NZ_AP025591.1"/>
</dbReference>
<dbReference type="Proteomes" id="UP001162891">
    <property type="component" value="Chromosome"/>
</dbReference>
<evidence type="ECO:0000256" key="4">
    <source>
        <dbReference type="ARBA" id="ARBA00022741"/>
    </source>
</evidence>
<comment type="similarity">
    <text evidence="6">Belongs to the APS kinase family.</text>
</comment>
<feature type="region of interest" description="Disordered" evidence="7">
    <location>
        <begin position="186"/>
        <end position="234"/>
    </location>
</feature>
<name>A0ABM7X3L6_9BACT</name>
<dbReference type="EMBL" id="AP025591">
    <property type="protein sequence ID" value="BDG06391.1"/>
    <property type="molecule type" value="Genomic_DNA"/>
</dbReference>
<evidence type="ECO:0000313" key="10">
    <source>
        <dbReference type="Proteomes" id="UP001162891"/>
    </source>
</evidence>
<keyword evidence="10" id="KW-1185">Reference proteome</keyword>
<keyword evidence="6" id="KW-0418">Kinase</keyword>
<evidence type="ECO:0000256" key="1">
    <source>
        <dbReference type="ARBA" id="ARBA00001823"/>
    </source>
</evidence>
<dbReference type="InterPro" id="IPR027417">
    <property type="entry name" value="P-loop_NTPase"/>
</dbReference>
<accession>A0ABM7X3L6</accession>
<reference evidence="10" key="1">
    <citation type="journal article" date="2022" name="Int. J. Syst. Evol. Microbiol.">
        <title>Anaeromyxobacter oryzae sp. nov., Anaeromyxobacter diazotrophicus sp. nov. and Anaeromyxobacter paludicola sp. nov., isolated from paddy soils.</title>
        <authorList>
            <person name="Itoh H."/>
            <person name="Xu Z."/>
            <person name="Mise K."/>
            <person name="Masuda Y."/>
            <person name="Ushijima N."/>
            <person name="Hayakawa C."/>
            <person name="Shiratori Y."/>
            <person name="Senoo K."/>
        </authorList>
    </citation>
    <scope>NUCLEOTIDE SEQUENCE [LARGE SCALE GENOMIC DNA]</scope>
    <source>
        <strain evidence="10">Red232</strain>
    </source>
</reference>
<dbReference type="InterPro" id="IPR059117">
    <property type="entry name" value="APS_kinase_dom"/>
</dbReference>
<gene>
    <name evidence="9" type="ORF">AMOR_53870</name>
</gene>
<evidence type="ECO:0000259" key="8">
    <source>
        <dbReference type="Pfam" id="PF01583"/>
    </source>
</evidence>
<evidence type="ECO:0000256" key="3">
    <source>
        <dbReference type="ARBA" id="ARBA00022679"/>
    </source>
</evidence>
<evidence type="ECO:0000256" key="2">
    <source>
        <dbReference type="ARBA" id="ARBA00012121"/>
    </source>
</evidence>
<dbReference type="Gene3D" id="3.40.50.300">
    <property type="entry name" value="P-loop containing nucleotide triphosphate hydrolases"/>
    <property type="match status" value="1"/>
</dbReference>
<feature type="domain" description="APS kinase" evidence="8">
    <location>
        <begin position="8"/>
        <end position="154"/>
    </location>
</feature>
<dbReference type="SUPFAM" id="SSF52540">
    <property type="entry name" value="P-loop containing nucleoside triphosphate hydrolases"/>
    <property type="match status" value="1"/>
</dbReference>
<evidence type="ECO:0000256" key="7">
    <source>
        <dbReference type="SAM" id="MobiDB-lite"/>
    </source>
</evidence>
<comment type="catalytic activity">
    <reaction evidence="1 6">
        <text>adenosine 5'-phosphosulfate + ATP = 3'-phosphoadenylyl sulfate + ADP + H(+)</text>
        <dbReference type="Rhea" id="RHEA:24152"/>
        <dbReference type="ChEBI" id="CHEBI:15378"/>
        <dbReference type="ChEBI" id="CHEBI:30616"/>
        <dbReference type="ChEBI" id="CHEBI:58243"/>
        <dbReference type="ChEBI" id="CHEBI:58339"/>
        <dbReference type="ChEBI" id="CHEBI:456216"/>
        <dbReference type="EC" id="2.7.1.25"/>
    </reaction>
</comment>
<dbReference type="PANTHER" id="PTHR42700:SF1">
    <property type="entry name" value="SULFATE ADENYLYLTRANSFERASE"/>
    <property type="match status" value="1"/>
</dbReference>
<evidence type="ECO:0000256" key="6">
    <source>
        <dbReference type="RuleBase" id="RU004347"/>
    </source>
</evidence>
<keyword evidence="4 6" id="KW-0547">Nucleotide-binding</keyword>
<organism evidence="9 10">
    <name type="scientific">Anaeromyxobacter oryzae</name>
    <dbReference type="NCBI Taxonomy" id="2918170"/>
    <lineage>
        <taxon>Bacteria</taxon>
        <taxon>Pseudomonadati</taxon>
        <taxon>Myxococcota</taxon>
        <taxon>Myxococcia</taxon>
        <taxon>Myxococcales</taxon>
        <taxon>Cystobacterineae</taxon>
        <taxon>Anaeromyxobacteraceae</taxon>
        <taxon>Anaeromyxobacter</taxon>
    </lineage>
</organism>
<dbReference type="EC" id="2.7.1.25" evidence="2 6"/>
<comment type="function">
    <text evidence="6">Catalyzes the synthesis of activated sulfate.</text>
</comment>
<dbReference type="Pfam" id="PF01583">
    <property type="entry name" value="APS_kinase"/>
    <property type="match status" value="1"/>
</dbReference>
<feature type="compositionally biased region" description="Basic residues" evidence="7">
    <location>
        <begin position="214"/>
        <end position="234"/>
    </location>
</feature>
<evidence type="ECO:0000256" key="5">
    <source>
        <dbReference type="ARBA" id="ARBA00022840"/>
    </source>
</evidence>
<proteinExistence type="inferred from homology"/>
<dbReference type="InterPro" id="IPR002891">
    <property type="entry name" value="APS"/>
</dbReference>
<dbReference type="InterPro" id="IPR050512">
    <property type="entry name" value="Sulf_AdTrans/APS_kinase"/>
</dbReference>
<dbReference type="NCBIfam" id="TIGR00455">
    <property type="entry name" value="apsK"/>
    <property type="match status" value="1"/>
</dbReference>